<proteinExistence type="predicted"/>
<dbReference type="InterPro" id="IPR029000">
    <property type="entry name" value="Cyclophilin-like_dom_sf"/>
</dbReference>
<keyword evidence="1" id="KW-0732">Signal</keyword>
<comment type="caution">
    <text evidence="3">The sequence shown here is derived from an EMBL/GenBank/DDBJ whole genome shotgun (WGS) entry which is preliminary data.</text>
</comment>
<evidence type="ECO:0000313" key="3">
    <source>
        <dbReference type="EMBL" id="PCE42722.1"/>
    </source>
</evidence>
<dbReference type="AlphaFoldDB" id="A0A2A4FZ68"/>
<sequence>MKHRLALSLRIALPASLAGVLAAASPPSKPLTPSEIVARAPPSAWAAVPDDDLLVIDLDNRQRVAIALAPDFAPVHVANIRRLARAGWFTGITINRVQDNYVTQWGDATEKKPLPADVVAHPPAEYERPLKGLGFRALGYRDAYAAQAGHAGGWPVATDGKLAWLTHCYAMVGVGRNLAPDTGTGAELYAVIGHAPRHLDRNITTVGRVLAGMEALAALPRGTEALGVYKEGVARPAIVSARLAADMPAAGRPRFEIMRSDSIDFANWVSARANRKDDFFIRPAGAVDICNAMPPVRPAAK</sequence>
<feature type="chain" id="PRO_5012833568" evidence="1">
    <location>
        <begin position="23"/>
        <end position="301"/>
    </location>
</feature>
<feature type="domain" description="PPIase cyclophilin-type" evidence="2">
    <location>
        <begin position="63"/>
        <end position="237"/>
    </location>
</feature>
<evidence type="ECO:0000256" key="1">
    <source>
        <dbReference type="SAM" id="SignalP"/>
    </source>
</evidence>
<gene>
    <name evidence="3" type="ORF">COO09_07730</name>
</gene>
<feature type="signal peptide" evidence="1">
    <location>
        <begin position="1"/>
        <end position="22"/>
    </location>
</feature>
<organism evidence="3 4">
    <name type="scientific">Rhizorhabdus dicambivorans</name>
    <dbReference type="NCBI Taxonomy" id="1850238"/>
    <lineage>
        <taxon>Bacteria</taxon>
        <taxon>Pseudomonadati</taxon>
        <taxon>Pseudomonadota</taxon>
        <taxon>Alphaproteobacteria</taxon>
        <taxon>Sphingomonadales</taxon>
        <taxon>Sphingomonadaceae</taxon>
        <taxon>Rhizorhabdus</taxon>
    </lineage>
</organism>
<keyword evidence="4" id="KW-1185">Reference proteome</keyword>
<dbReference type="SUPFAM" id="SSF50891">
    <property type="entry name" value="Cyclophilin-like"/>
    <property type="match status" value="1"/>
</dbReference>
<name>A0A2A4FZ68_9SPHN</name>
<dbReference type="InterPro" id="IPR002130">
    <property type="entry name" value="Cyclophilin-type_PPIase_dom"/>
</dbReference>
<dbReference type="KEGG" id="rdi:CMV14_03595"/>
<dbReference type="RefSeq" id="WP_066959675.1">
    <property type="nucleotide sequence ID" value="NZ_CP023449.1"/>
</dbReference>
<evidence type="ECO:0000259" key="2">
    <source>
        <dbReference type="PROSITE" id="PS50072"/>
    </source>
</evidence>
<dbReference type="PROSITE" id="PS50072">
    <property type="entry name" value="CSA_PPIASE_2"/>
    <property type="match status" value="1"/>
</dbReference>
<dbReference type="GO" id="GO:0003755">
    <property type="term" value="F:peptidyl-prolyl cis-trans isomerase activity"/>
    <property type="evidence" value="ECO:0007669"/>
    <property type="project" value="InterPro"/>
</dbReference>
<dbReference type="OrthoDB" id="9807797at2"/>
<dbReference type="Pfam" id="PF00160">
    <property type="entry name" value="Pro_isomerase"/>
    <property type="match status" value="1"/>
</dbReference>
<evidence type="ECO:0000313" key="4">
    <source>
        <dbReference type="Proteomes" id="UP000218934"/>
    </source>
</evidence>
<dbReference type="Gene3D" id="2.40.100.10">
    <property type="entry name" value="Cyclophilin-like"/>
    <property type="match status" value="1"/>
</dbReference>
<dbReference type="EMBL" id="NWUF01000006">
    <property type="protein sequence ID" value="PCE42722.1"/>
    <property type="molecule type" value="Genomic_DNA"/>
</dbReference>
<protein>
    <submittedName>
        <fullName evidence="3">Peptidylprolyl isomerase</fullName>
    </submittedName>
</protein>
<dbReference type="Proteomes" id="UP000218934">
    <property type="component" value="Unassembled WGS sequence"/>
</dbReference>
<keyword evidence="3" id="KW-0413">Isomerase</keyword>
<reference evidence="3 4" key="1">
    <citation type="submission" date="2017-09" db="EMBL/GenBank/DDBJ databases">
        <title>The Catabolism of 3,6-Dichlorosalicylic acid is Initiated by the Cytochrome P450 Monooxygenase DsmABC in Rhizorhabdus dicambivorans Ndbn-20.</title>
        <authorList>
            <person name="Na L."/>
        </authorList>
    </citation>
    <scope>NUCLEOTIDE SEQUENCE [LARGE SCALE GENOMIC DNA]</scope>
    <source>
        <strain evidence="3 4">Ndbn-20m</strain>
    </source>
</reference>
<accession>A0A2A4FZ68</accession>